<dbReference type="PRINTS" id="PR00385">
    <property type="entry name" value="P450"/>
</dbReference>
<dbReference type="SUPFAM" id="SSF48264">
    <property type="entry name" value="Cytochrome P450"/>
    <property type="match status" value="1"/>
</dbReference>
<gene>
    <name evidence="15 16 17" type="primary">LOC104772584</name>
</gene>
<dbReference type="RefSeq" id="XP_019097564.1">
    <property type="nucleotide sequence ID" value="XM_019242019.1"/>
</dbReference>
<evidence type="ECO:0000313" key="16">
    <source>
        <dbReference type="RefSeq" id="XP_019097563.1"/>
    </source>
</evidence>
<organism evidence="14 15">
    <name type="scientific">Camelina sativa</name>
    <name type="common">False flax</name>
    <name type="synonym">Myagrum sativum</name>
    <dbReference type="NCBI Taxonomy" id="90675"/>
    <lineage>
        <taxon>Eukaryota</taxon>
        <taxon>Viridiplantae</taxon>
        <taxon>Streptophyta</taxon>
        <taxon>Embryophyta</taxon>
        <taxon>Tracheophyta</taxon>
        <taxon>Spermatophyta</taxon>
        <taxon>Magnoliopsida</taxon>
        <taxon>eudicotyledons</taxon>
        <taxon>Gunneridae</taxon>
        <taxon>Pentapetalae</taxon>
        <taxon>rosids</taxon>
        <taxon>malvids</taxon>
        <taxon>Brassicales</taxon>
        <taxon>Brassicaceae</taxon>
        <taxon>Camelineae</taxon>
        <taxon>Camelina</taxon>
    </lineage>
</organism>
<keyword evidence="13" id="KW-0732">Signal</keyword>
<evidence type="ECO:0000256" key="5">
    <source>
        <dbReference type="ARBA" id="ARBA00022692"/>
    </source>
</evidence>
<reference evidence="14" key="2">
    <citation type="journal article" date="2014" name="Nat. Commun.">
        <title>The emerging biofuel crop Camelina sativa retains a highly undifferentiated hexaploid genome structure.</title>
        <authorList>
            <person name="Kagale S."/>
            <person name="Koh C."/>
            <person name="Nixon J."/>
            <person name="Bollina V."/>
            <person name="Clarke W.E."/>
            <person name="Tuteja R."/>
            <person name="Spillane C."/>
            <person name="Robinson S.J."/>
            <person name="Links M.G."/>
            <person name="Clarke C."/>
            <person name="Higgins E.E."/>
            <person name="Huebert T."/>
            <person name="Sharpe A.G."/>
            <person name="Parkin I.A."/>
        </authorList>
    </citation>
    <scope>NUCLEOTIDE SEQUENCE [LARGE SCALE GENOMIC DNA]</scope>
    <source>
        <strain evidence="14">r\DH55</strain>
    </source>
</reference>
<dbReference type="RefSeq" id="XP_019097563.1">
    <property type="nucleotide sequence ID" value="XM_019242018.1"/>
</dbReference>
<dbReference type="InterPro" id="IPR002401">
    <property type="entry name" value="Cyt_P450_E_grp-I"/>
</dbReference>
<dbReference type="Pfam" id="PF00067">
    <property type="entry name" value="p450"/>
    <property type="match status" value="1"/>
</dbReference>
<evidence type="ECO:0000256" key="10">
    <source>
        <dbReference type="ARBA" id="ARBA00023033"/>
    </source>
</evidence>
<evidence type="ECO:0000256" key="4">
    <source>
        <dbReference type="ARBA" id="ARBA00022617"/>
    </source>
</evidence>
<evidence type="ECO:0000256" key="1">
    <source>
        <dbReference type="ARBA" id="ARBA00001971"/>
    </source>
</evidence>
<reference evidence="14" key="1">
    <citation type="journal article" date="1997" name="Nucleic Acids Res.">
        <title>tRNAscan-SE: a program for improved detection of transfer RNA genes in genomic sequence.</title>
        <authorList>
            <person name="Lowe T.M."/>
            <person name="Eddy S.R."/>
        </authorList>
    </citation>
    <scope>NUCLEOTIDE SEQUENCE [LARGE SCALE GENOMIC DNA]</scope>
    <source>
        <strain evidence="14">r\DH55</strain>
    </source>
</reference>
<feature type="chain" id="PRO_5045021778" evidence="13">
    <location>
        <begin position="26"/>
        <end position="497"/>
    </location>
</feature>
<keyword evidence="14" id="KW-1185">Reference proteome</keyword>
<name>A0ABM0Y4S4_CAMSA</name>
<dbReference type="InterPro" id="IPR036396">
    <property type="entry name" value="Cyt_P450_sf"/>
</dbReference>
<evidence type="ECO:0000256" key="2">
    <source>
        <dbReference type="ARBA" id="ARBA00004167"/>
    </source>
</evidence>
<dbReference type="PANTHER" id="PTHR47955">
    <property type="entry name" value="CYTOCHROME P450 FAMILY 71 PROTEIN"/>
    <property type="match status" value="1"/>
</dbReference>
<evidence type="ECO:0000256" key="7">
    <source>
        <dbReference type="ARBA" id="ARBA00022989"/>
    </source>
</evidence>
<feature type="signal peptide" evidence="13">
    <location>
        <begin position="1"/>
        <end position="25"/>
    </location>
</feature>
<evidence type="ECO:0000256" key="12">
    <source>
        <dbReference type="RuleBase" id="RU000461"/>
    </source>
</evidence>
<dbReference type="PANTHER" id="PTHR47955:SF19">
    <property type="entry name" value="CYTOCHROME P450 71A9-LIKE ISOFORM X1"/>
    <property type="match status" value="1"/>
</dbReference>
<dbReference type="Gene3D" id="1.10.630.10">
    <property type="entry name" value="Cytochrome P450"/>
    <property type="match status" value="1"/>
</dbReference>
<keyword evidence="10 12" id="KW-0503">Monooxygenase</keyword>
<evidence type="ECO:0000256" key="13">
    <source>
        <dbReference type="SAM" id="SignalP"/>
    </source>
</evidence>
<keyword evidence="6 12" id="KW-0479">Metal-binding</keyword>
<evidence type="ECO:0000256" key="3">
    <source>
        <dbReference type="ARBA" id="ARBA00010617"/>
    </source>
</evidence>
<keyword evidence="7" id="KW-1133">Transmembrane helix</keyword>
<keyword evidence="5" id="KW-0812">Transmembrane</keyword>
<protein>
    <submittedName>
        <fullName evidence="15 16">Cytochrome P450 71B12-like</fullName>
    </submittedName>
</protein>
<evidence type="ECO:0000256" key="8">
    <source>
        <dbReference type="ARBA" id="ARBA00023002"/>
    </source>
</evidence>
<evidence type="ECO:0000313" key="17">
    <source>
        <dbReference type="RefSeq" id="XP_019097564.1"/>
    </source>
</evidence>
<accession>A0ABM0Y4S4</accession>
<reference evidence="15 16" key="3">
    <citation type="submission" date="2025-05" db="UniProtKB">
        <authorList>
            <consortium name="RefSeq"/>
        </authorList>
    </citation>
    <scope>IDENTIFICATION</scope>
    <source>
        <tissue evidence="15 16">Leaf</tissue>
    </source>
</reference>
<comment type="subcellular location">
    <subcellularLocation>
        <location evidence="2">Membrane</location>
        <topology evidence="2">Single-pass membrane protein</topology>
    </subcellularLocation>
</comment>
<evidence type="ECO:0000256" key="6">
    <source>
        <dbReference type="ARBA" id="ARBA00022723"/>
    </source>
</evidence>
<keyword evidence="8 12" id="KW-0560">Oxidoreductase</keyword>
<dbReference type="RefSeq" id="XP_010495486.1">
    <property type="nucleotide sequence ID" value="XM_010497184.2"/>
</dbReference>
<dbReference type="Proteomes" id="UP000694864">
    <property type="component" value="Chromosome 20"/>
</dbReference>
<dbReference type="InterPro" id="IPR001128">
    <property type="entry name" value="Cyt_P450"/>
</dbReference>
<evidence type="ECO:0000256" key="11">
    <source>
        <dbReference type="ARBA" id="ARBA00023136"/>
    </source>
</evidence>
<comment type="cofactor">
    <cofactor evidence="1">
        <name>heme</name>
        <dbReference type="ChEBI" id="CHEBI:30413"/>
    </cofactor>
</comment>
<dbReference type="CDD" id="cd11072">
    <property type="entry name" value="CYP71-like"/>
    <property type="match status" value="1"/>
</dbReference>
<proteinExistence type="inferred from homology"/>
<dbReference type="PROSITE" id="PS00086">
    <property type="entry name" value="CYTOCHROME_P450"/>
    <property type="match status" value="1"/>
</dbReference>
<keyword evidence="9 12" id="KW-0408">Iron</keyword>
<evidence type="ECO:0000256" key="9">
    <source>
        <dbReference type="ARBA" id="ARBA00023004"/>
    </source>
</evidence>
<evidence type="ECO:0000313" key="14">
    <source>
        <dbReference type="Proteomes" id="UP000694864"/>
    </source>
</evidence>
<keyword evidence="4 12" id="KW-0349">Heme</keyword>
<dbReference type="InterPro" id="IPR017972">
    <property type="entry name" value="Cyt_P450_CS"/>
</dbReference>
<keyword evidence="11" id="KW-0472">Membrane</keyword>
<evidence type="ECO:0000313" key="15">
    <source>
        <dbReference type="RefSeq" id="XP_010495486.1"/>
    </source>
</evidence>
<dbReference type="PRINTS" id="PR00463">
    <property type="entry name" value="EP450I"/>
</dbReference>
<dbReference type="GeneID" id="104772584"/>
<sequence length="497" mass="57146">MSFWWYIIVAFFFFLSMFIVKNTRAKRKNLPPGPPRLPIIGNLHQLGSKPHRSMFKLSKKYGPLMSLKFGSVSTVVASTPETVKEVLKTFDLECCSRPYMTYPARITHDYKDLAFSFYNNYWREVRKMTVVELYTAKRVKSFQYIREEEVSSFVQFLKESASLEKPVDFNQKLVKLSGNVICKVAFGITLTGSKLENTFEEVVQRTMEVVGSFAAADYFPVVGKIIDRITGLHSKCEKVFKALDSFFDQSIKHHQEDESIDDDIIALLLKMERGETVLGEFQLTRNHVKGIILNLLLAGTDTAANIVTWAMTHLITNPRVLKKVQAEMREVIKNKDDITEDAIERLEYLKMVIKETFRINPVVPLLIPREASKDLKIGGYDIPKKTWIHVNVWAVHRNPDVWKDPEAFIPERFMDSEIDYKGLNFELLAFGSGRRVCPGIGMGMTLVHLALINLLYRFDWKLPEGMKIEDVDLEESYGLVSPKKIPLELVPILTQWT</sequence>
<comment type="similarity">
    <text evidence="3 12">Belongs to the cytochrome P450 family.</text>
</comment>